<reference evidence="1" key="1">
    <citation type="journal article" date="2018" name="Data Brief">
        <title>Genome sequence data from 17 accessions of Ensete ventricosum, a staple food crop for millions in Ethiopia.</title>
        <authorList>
            <person name="Yemataw Z."/>
            <person name="Muzemil S."/>
            <person name="Ambachew D."/>
            <person name="Tripathi L."/>
            <person name="Tesfaye K."/>
            <person name="Chala A."/>
            <person name="Farbos A."/>
            <person name="O'Neill P."/>
            <person name="Moore K."/>
            <person name="Grant M."/>
            <person name="Studholme D.J."/>
        </authorList>
    </citation>
    <scope>NUCLEOTIDE SEQUENCE [LARGE SCALE GENOMIC DNA]</scope>
    <source>
        <tissue evidence="1">Leaf</tissue>
    </source>
</reference>
<dbReference type="Proteomes" id="UP000290560">
    <property type="component" value="Unassembled WGS sequence"/>
</dbReference>
<dbReference type="AlphaFoldDB" id="A0A445M8U6"/>
<sequence>MFRPGVTREWVCQRSERNRRRWRPYDMLAEVTHGEIRRDFRGAIDPLLSWMERSAEKVKNTKAKSKNTETWRKKRCQRKPKKILYSKQRPPLWQLFPPV</sequence>
<accession>A0A445M8U6</accession>
<name>A0A445M8U6_ENSVE</name>
<protein>
    <submittedName>
        <fullName evidence="1">Uncharacterized protein</fullName>
    </submittedName>
</protein>
<gene>
    <name evidence="1" type="ORF">BHM03_00001029</name>
</gene>
<evidence type="ECO:0000313" key="1">
    <source>
        <dbReference type="EMBL" id="RZR70660.1"/>
    </source>
</evidence>
<dbReference type="EMBL" id="KV875452">
    <property type="protein sequence ID" value="RZR70660.1"/>
    <property type="molecule type" value="Genomic_DNA"/>
</dbReference>
<proteinExistence type="predicted"/>
<organism evidence="1">
    <name type="scientific">Ensete ventricosum</name>
    <name type="common">Abyssinian banana</name>
    <name type="synonym">Musa ensete</name>
    <dbReference type="NCBI Taxonomy" id="4639"/>
    <lineage>
        <taxon>Eukaryota</taxon>
        <taxon>Viridiplantae</taxon>
        <taxon>Streptophyta</taxon>
        <taxon>Embryophyta</taxon>
        <taxon>Tracheophyta</taxon>
        <taxon>Spermatophyta</taxon>
        <taxon>Magnoliopsida</taxon>
        <taxon>Liliopsida</taxon>
        <taxon>Zingiberales</taxon>
        <taxon>Musaceae</taxon>
        <taxon>Ensete</taxon>
    </lineage>
</organism>